<dbReference type="SUPFAM" id="SSF56112">
    <property type="entry name" value="Protein kinase-like (PK-like)"/>
    <property type="match status" value="1"/>
</dbReference>
<gene>
    <name evidence="3" type="ORF">DFP72DRAFT_1175729</name>
</gene>
<dbReference type="PROSITE" id="PS00109">
    <property type="entry name" value="PROTEIN_KINASE_TYR"/>
    <property type="match status" value="1"/>
</dbReference>
<comment type="caution">
    <text evidence="3">The sequence shown here is derived from an EMBL/GenBank/DDBJ whole genome shotgun (WGS) entry which is preliminary data.</text>
</comment>
<sequence length="783" mass="87820">MAVSSLHDPKILQTRIHWTRARARAAKATPSDAHGPPNPPPLPKRAKPVKEKPGATKPPTPIIQPRSEDPYRDAEFKRLKDVLMQELGEKVHVVSEEWMESMYCDLVDQASLDRYIASEGSGYKVNKDGEGRWTELPRIPKQESELYRPLSAILSRLLKDFDDRPGGDGVSREVVSSHDPKSTFRYEDLKDLCPDISIVATGPSFERDAEEDQYIVGIGYSNVASVVEVKLDEDLGSATFDETEQVAQLAFYCKNIFTKQPNRNFVRSMILTENHARLVHYDRGGFYISPLINIHRNPRTFIRLALGSGAQNEQILGLDTTVQWKTDRATGKKISGTIEATDADGLSVVYQINMSHSPFVRPEIKSRGTTCWHATDPRTGQEVFVKDAWRETNKTSEYSYLKAAQGIDGVVQTISFKDDCATTMEYRPEAILSETFQHKTKSRLIVQRYGKSIEHFTSRYQAIAGLRDAIAAHRDLLSKSVLHRDVSVHNILLGAENAPPGRRGILIDLDMATWTFKDASEQRTEAGVGVRRFQSSTVLWGLLQECPPLHDYLDDLESFFYVLCHLVLLWDRPGKRDVDMDRTLRKWEHEEDLTIVIDAKAAICCSPCLGTSPWWGDACDTLVEAFREIVWAAMLKKILVRRNTKIHPEERRQRLEAIAKVSGDIYGKVLTLFDDALASFEQEDSTSPEVVAIAPTCPTPIAPIVTPAPTPSIAAPVIAPSETANVGTNLKRRLEVDNTDALAPPPKRSRTSALPKPKKRAQQTRPDTSLSQPIRRSARLNRS</sequence>
<dbReference type="PANTHER" id="PTHR38248">
    <property type="entry name" value="FUNK1 6"/>
    <property type="match status" value="1"/>
</dbReference>
<accession>A0A8H6HH01</accession>
<feature type="domain" description="Fungal-type protein kinase" evidence="2">
    <location>
        <begin position="219"/>
        <end position="415"/>
    </location>
</feature>
<evidence type="ECO:0000256" key="1">
    <source>
        <dbReference type="SAM" id="MobiDB-lite"/>
    </source>
</evidence>
<keyword evidence="4" id="KW-1185">Reference proteome</keyword>
<dbReference type="InterPro" id="IPR011009">
    <property type="entry name" value="Kinase-like_dom_sf"/>
</dbReference>
<dbReference type="AlphaFoldDB" id="A0A8H6HH01"/>
<name>A0A8H6HH01_9AGAR</name>
<feature type="domain" description="Fungal-type protein kinase" evidence="2">
    <location>
        <begin position="436"/>
        <end position="566"/>
    </location>
</feature>
<evidence type="ECO:0000259" key="2">
    <source>
        <dbReference type="Pfam" id="PF17667"/>
    </source>
</evidence>
<dbReference type="Gene3D" id="1.10.510.10">
    <property type="entry name" value="Transferase(Phosphotransferase) domain 1"/>
    <property type="match status" value="1"/>
</dbReference>
<dbReference type="Pfam" id="PF17667">
    <property type="entry name" value="Pkinase_fungal"/>
    <property type="match status" value="2"/>
</dbReference>
<feature type="region of interest" description="Disordered" evidence="1">
    <location>
        <begin position="729"/>
        <end position="783"/>
    </location>
</feature>
<dbReference type="InterPro" id="IPR008266">
    <property type="entry name" value="Tyr_kinase_AS"/>
</dbReference>
<dbReference type="Proteomes" id="UP000521943">
    <property type="component" value="Unassembled WGS sequence"/>
</dbReference>
<feature type="region of interest" description="Disordered" evidence="1">
    <location>
        <begin position="19"/>
        <end position="71"/>
    </location>
</feature>
<organism evidence="3 4">
    <name type="scientific">Ephemerocybe angulata</name>
    <dbReference type="NCBI Taxonomy" id="980116"/>
    <lineage>
        <taxon>Eukaryota</taxon>
        <taxon>Fungi</taxon>
        <taxon>Dikarya</taxon>
        <taxon>Basidiomycota</taxon>
        <taxon>Agaricomycotina</taxon>
        <taxon>Agaricomycetes</taxon>
        <taxon>Agaricomycetidae</taxon>
        <taxon>Agaricales</taxon>
        <taxon>Agaricineae</taxon>
        <taxon>Psathyrellaceae</taxon>
        <taxon>Ephemerocybe</taxon>
    </lineage>
</organism>
<proteinExistence type="predicted"/>
<dbReference type="PANTHER" id="PTHR38248:SF2">
    <property type="entry name" value="FUNK1 11"/>
    <property type="match status" value="1"/>
</dbReference>
<dbReference type="OrthoDB" id="2747778at2759"/>
<dbReference type="GO" id="GO:0004672">
    <property type="term" value="F:protein kinase activity"/>
    <property type="evidence" value="ECO:0007669"/>
    <property type="project" value="InterPro"/>
</dbReference>
<evidence type="ECO:0000313" key="4">
    <source>
        <dbReference type="Proteomes" id="UP000521943"/>
    </source>
</evidence>
<dbReference type="InterPro" id="IPR040976">
    <property type="entry name" value="Pkinase_fungal"/>
</dbReference>
<reference evidence="3 4" key="1">
    <citation type="submission" date="2020-07" db="EMBL/GenBank/DDBJ databases">
        <title>Comparative genomics of pyrophilous fungi reveals a link between fire events and developmental genes.</title>
        <authorList>
            <consortium name="DOE Joint Genome Institute"/>
            <person name="Steindorff A.S."/>
            <person name="Carver A."/>
            <person name="Calhoun S."/>
            <person name="Stillman K."/>
            <person name="Liu H."/>
            <person name="Lipzen A."/>
            <person name="Pangilinan J."/>
            <person name="Labutti K."/>
            <person name="Bruns T.D."/>
            <person name="Grigoriev I.V."/>
        </authorList>
    </citation>
    <scope>NUCLEOTIDE SEQUENCE [LARGE SCALE GENOMIC DNA]</scope>
    <source>
        <strain evidence="3 4">CBS 144469</strain>
    </source>
</reference>
<dbReference type="EMBL" id="JACGCI010000095">
    <property type="protein sequence ID" value="KAF6746215.1"/>
    <property type="molecule type" value="Genomic_DNA"/>
</dbReference>
<feature type="compositionally biased region" description="Polar residues" evidence="1">
    <location>
        <begin position="763"/>
        <end position="774"/>
    </location>
</feature>
<evidence type="ECO:0000313" key="3">
    <source>
        <dbReference type="EMBL" id="KAF6746215.1"/>
    </source>
</evidence>
<protein>
    <recommendedName>
        <fullName evidence="2">Fungal-type protein kinase domain-containing protein</fullName>
    </recommendedName>
</protein>